<dbReference type="OrthoDB" id="9801841at2"/>
<dbReference type="InterPro" id="IPR011990">
    <property type="entry name" value="TPR-like_helical_dom_sf"/>
</dbReference>
<dbReference type="GO" id="GO:0004674">
    <property type="term" value="F:protein serine/threonine kinase activity"/>
    <property type="evidence" value="ECO:0007669"/>
    <property type="project" value="UniProtKB-KW"/>
</dbReference>
<dbReference type="PROSITE" id="PS00107">
    <property type="entry name" value="PROTEIN_KINASE_ATP"/>
    <property type="match status" value="1"/>
</dbReference>
<keyword evidence="8" id="KW-0812">Transmembrane</keyword>
<dbReference type="Pfam" id="PF00069">
    <property type="entry name" value="Pkinase"/>
    <property type="match status" value="1"/>
</dbReference>
<feature type="transmembrane region" description="Helical" evidence="8">
    <location>
        <begin position="320"/>
        <end position="338"/>
    </location>
</feature>
<organism evidence="10 11">
    <name type="scientific">Nitrosococcus halophilus (strain Nc4)</name>
    <dbReference type="NCBI Taxonomy" id="472759"/>
    <lineage>
        <taxon>Bacteria</taxon>
        <taxon>Pseudomonadati</taxon>
        <taxon>Pseudomonadota</taxon>
        <taxon>Gammaproteobacteria</taxon>
        <taxon>Chromatiales</taxon>
        <taxon>Chromatiaceae</taxon>
        <taxon>Nitrosococcus</taxon>
    </lineage>
</organism>
<dbReference type="SMART" id="SM00220">
    <property type="entry name" value="S_TKc"/>
    <property type="match status" value="1"/>
</dbReference>
<dbReference type="EC" id="2.7.11.1" evidence="1"/>
<dbReference type="PANTHER" id="PTHR43289">
    <property type="entry name" value="MITOGEN-ACTIVATED PROTEIN KINASE KINASE KINASE 20-RELATED"/>
    <property type="match status" value="1"/>
</dbReference>
<keyword evidence="8" id="KW-0472">Membrane</keyword>
<keyword evidence="2 10" id="KW-0723">Serine/threonine-protein kinase</keyword>
<evidence type="ECO:0000256" key="5">
    <source>
        <dbReference type="ARBA" id="ARBA00022777"/>
    </source>
</evidence>
<keyword evidence="11" id="KW-1185">Reference proteome</keyword>
<sequence length="424" mass="46926">MSISEEQAKEVSSLKIPGYRIQRMIGQGGMAKVYLAIQESLERKIALKIMTPPLDIDHSLCERFLKEGKIVAQLSHPSIITVYDVGCFGNHYYMAMEYLGGANLKQRIQQQAPVVCPLKIIRQVASALGYAHAHGFVHRDVKPANILFKEDGTAVLTDFGIAKPLTAHTQLTAVGFCVGTPEYMSPEQATGKKLDGRSDLYSLGVVFYEMLTGQKPFIGDDAIATILMHAQSPIPSLPSQFAIYQPLVEHLLAKDPHDRFEDAEALIAFIDHLSGPSEKELPQKTGTSRWSPTQVMPGGTRVLVEPSSEKKSSTYRARRWAMGIGLLALVFLGIYLFLSPSLIGPQSNEPLKQVEVFPKKSQDQERVEHLLNVAEVHAAVGRLTEPPGSNAYEAYKMVLEIDPDNEQAQKGLRKIENLKSQKHE</sequence>
<feature type="domain" description="Protein kinase" evidence="9">
    <location>
        <begin position="19"/>
        <end position="270"/>
    </location>
</feature>
<protein>
    <recommendedName>
        <fullName evidence="1">non-specific serine/threonine protein kinase</fullName>
        <ecNumber evidence="1">2.7.11.1</ecNumber>
    </recommendedName>
</protein>
<evidence type="ECO:0000259" key="9">
    <source>
        <dbReference type="PROSITE" id="PS50011"/>
    </source>
</evidence>
<dbReference type="AlphaFoldDB" id="D5BXP6"/>
<dbReference type="Gene3D" id="1.25.40.10">
    <property type="entry name" value="Tetratricopeptide repeat domain"/>
    <property type="match status" value="1"/>
</dbReference>
<keyword evidence="4 7" id="KW-0547">Nucleotide-binding</keyword>
<dbReference type="KEGG" id="nhl:Nhal_0828"/>
<dbReference type="CDD" id="cd14014">
    <property type="entry name" value="STKc_PknB_like"/>
    <property type="match status" value="1"/>
</dbReference>
<evidence type="ECO:0000256" key="8">
    <source>
        <dbReference type="SAM" id="Phobius"/>
    </source>
</evidence>
<dbReference type="InterPro" id="IPR000719">
    <property type="entry name" value="Prot_kinase_dom"/>
</dbReference>
<reference evidence="11" key="1">
    <citation type="submission" date="2010-04" db="EMBL/GenBank/DDBJ databases">
        <title>Complete genome sequence of Nitrosococcus halophilus Nc4, a salt-adapted, aerobic obligate ammonia-oxidizing sulfur purple bacterium.</title>
        <authorList>
            <consortium name="US DOE Joint Genome Institute"/>
            <person name="Campbell M.A."/>
            <person name="Malfatti S.A."/>
            <person name="Chain P.S.G."/>
            <person name="Heidelberg J.F."/>
            <person name="Ward B.B."/>
            <person name="Klotz M.G."/>
        </authorList>
    </citation>
    <scope>NUCLEOTIDE SEQUENCE [LARGE SCALE GENOMIC DNA]</scope>
    <source>
        <strain evidence="11">Nc4</strain>
    </source>
</reference>
<feature type="binding site" evidence="7">
    <location>
        <position position="48"/>
    </location>
    <ligand>
        <name>ATP</name>
        <dbReference type="ChEBI" id="CHEBI:30616"/>
    </ligand>
</feature>
<dbReference type="InterPro" id="IPR008271">
    <property type="entry name" value="Ser/Thr_kinase_AS"/>
</dbReference>
<dbReference type="Gene3D" id="1.10.510.10">
    <property type="entry name" value="Transferase(Phosphotransferase) domain 1"/>
    <property type="match status" value="1"/>
</dbReference>
<dbReference type="STRING" id="472759.Nhal_0828"/>
<keyword evidence="6 7" id="KW-0067">ATP-binding</keyword>
<dbReference type="FunFam" id="1.10.510.10:FF:000021">
    <property type="entry name" value="Serine/threonine protein kinase"/>
    <property type="match status" value="1"/>
</dbReference>
<dbReference type="SUPFAM" id="SSF56112">
    <property type="entry name" value="Protein kinase-like (PK-like)"/>
    <property type="match status" value="1"/>
</dbReference>
<dbReference type="Gene3D" id="3.30.200.20">
    <property type="entry name" value="Phosphorylase Kinase, domain 1"/>
    <property type="match status" value="1"/>
</dbReference>
<dbReference type="PROSITE" id="PS00108">
    <property type="entry name" value="PROTEIN_KINASE_ST"/>
    <property type="match status" value="1"/>
</dbReference>
<keyword evidence="5 10" id="KW-0418">Kinase</keyword>
<evidence type="ECO:0000313" key="10">
    <source>
        <dbReference type="EMBL" id="ADE14004.1"/>
    </source>
</evidence>
<evidence type="ECO:0000256" key="3">
    <source>
        <dbReference type="ARBA" id="ARBA00022679"/>
    </source>
</evidence>
<evidence type="ECO:0000256" key="2">
    <source>
        <dbReference type="ARBA" id="ARBA00022527"/>
    </source>
</evidence>
<dbReference type="GO" id="GO:0005524">
    <property type="term" value="F:ATP binding"/>
    <property type="evidence" value="ECO:0007669"/>
    <property type="project" value="UniProtKB-UniRule"/>
</dbReference>
<keyword evidence="3" id="KW-0808">Transferase</keyword>
<evidence type="ECO:0000256" key="1">
    <source>
        <dbReference type="ARBA" id="ARBA00012513"/>
    </source>
</evidence>
<gene>
    <name evidence="10" type="ordered locus">Nhal_0828</name>
</gene>
<dbReference type="PROSITE" id="PS50011">
    <property type="entry name" value="PROTEIN_KINASE_DOM"/>
    <property type="match status" value="1"/>
</dbReference>
<dbReference type="HOGENOM" id="CLU_043033_0_0_6"/>
<evidence type="ECO:0000256" key="6">
    <source>
        <dbReference type="ARBA" id="ARBA00022840"/>
    </source>
</evidence>
<dbReference type="InterPro" id="IPR011009">
    <property type="entry name" value="Kinase-like_dom_sf"/>
</dbReference>
<dbReference type="PANTHER" id="PTHR43289:SF6">
    <property type="entry name" value="SERINE_THREONINE-PROTEIN KINASE NEKL-3"/>
    <property type="match status" value="1"/>
</dbReference>
<dbReference type="Proteomes" id="UP000001844">
    <property type="component" value="Chromosome"/>
</dbReference>
<proteinExistence type="predicted"/>
<accession>D5BXP6</accession>
<dbReference type="RefSeq" id="WP_013031898.1">
    <property type="nucleotide sequence ID" value="NC_013960.1"/>
</dbReference>
<evidence type="ECO:0000313" key="11">
    <source>
        <dbReference type="Proteomes" id="UP000001844"/>
    </source>
</evidence>
<dbReference type="EMBL" id="CP001798">
    <property type="protein sequence ID" value="ADE14004.1"/>
    <property type="molecule type" value="Genomic_DNA"/>
</dbReference>
<evidence type="ECO:0000256" key="7">
    <source>
        <dbReference type="PROSITE-ProRule" id="PRU10141"/>
    </source>
</evidence>
<dbReference type="eggNOG" id="COG0515">
    <property type="taxonomic scope" value="Bacteria"/>
</dbReference>
<name>D5BXP6_NITHN</name>
<keyword evidence="8" id="KW-1133">Transmembrane helix</keyword>
<evidence type="ECO:0000256" key="4">
    <source>
        <dbReference type="ARBA" id="ARBA00022741"/>
    </source>
</evidence>
<dbReference type="InterPro" id="IPR017441">
    <property type="entry name" value="Protein_kinase_ATP_BS"/>
</dbReference>